<organism evidence="1 2">
    <name type="scientific">Nocardia jinanensis</name>
    <dbReference type="NCBI Taxonomy" id="382504"/>
    <lineage>
        <taxon>Bacteria</taxon>
        <taxon>Bacillati</taxon>
        <taxon>Actinomycetota</taxon>
        <taxon>Actinomycetes</taxon>
        <taxon>Mycobacteriales</taxon>
        <taxon>Nocardiaceae</taxon>
        <taxon>Nocardia</taxon>
    </lineage>
</organism>
<evidence type="ECO:0000313" key="1">
    <source>
        <dbReference type="EMBL" id="GGL43473.1"/>
    </source>
</evidence>
<dbReference type="EMBL" id="BMMH01000032">
    <property type="protein sequence ID" value="GGL43473.1"/>
    <property type="molecule type" value="Genomic_DNA"/>
</dbReference>
<evidence type="ECO:0000313" key="2">
    <source>
        <dbReference type="Proteomes" id="UP000638263"/>
    </source>
</evidence>
<proteinExistence type="predicted"/>
<dbReference type="Proteomes" id="UP000638263">
    <property type="component" value="Unassembled WGS sequence"/>
</dbReference>
<reference evidence="1" key="2">
    <citation type="submission" date="2020-09" db="EMBL/GenBank/DDBJ databases">
        <authorList>
            <person name="Sun Q."/>
            <person name="Zhou Y."/>
        </authorList>
    </citation>
    <scope>NUCLEOTIDE SEQUENCE</scope>
    <source>
        <strain evidence="1">CGMCC 4.3508</strain>
    </source>
</reference>
<accession>A0A917RYW5</accession>
<sequence length="95" mass="10199">MLRPGPKAFQHNTTIATIAMSANRYITWLTSSNEVNPRSRRWVWAAEVAMVGVLPGSSSAAVKGGGRAALCGCGVARLPAYGRLGGERFEQSHHF</sequence>
<gene>
    <name evidence="1" type="ORF">GCM10011588_67820</name>
</gene>
<comment type="caution">
    <text evidence="1">The sequence shown here is derived from an EMBL/GenBank/DDBJ whole genome shotgun (WGS) entry which is preliminary data.</text>
</comment>
<reference evidence="1" key="1">
    <citation type="journal article" date="2014" name="Int. J. Syst. Evol. Microbiol.">
        <title>Complete genome sequence of Corynebacterium casei LMG S-19264T (=DSM 44701T), isolated from a smear-ripened cheese.</title>
        <authorList>
            <consortium name="US DOE Joint Genome Institute (JGI-PGF)"/>
            <person name="Walter F."/>
            <person name="Albersmeier A."/>
            <person name="Kalinowski J."/>
            <person name="Ruckert C."/>
        </authorList>
    </citation>
    <scope>NUCLEOTIDE SEQUENCE</scope>
    <source>
        <strain evidence="1">CGMCC 4.3508</strain>
    </source>
</reference>
<name>A0A917RYW5_9NOCA</name>
<keyword evidence="2" id="KW-1185">Reference proteome</keyword>
<protein>
    <submittedName>
        <fullName evidence="1">Uncharacterized protein</fullName>
    </submittedName>
</protein>
<dbReference type="AlphaFoldDB" id="A0A917RYW5"/>